<evidence type="ECO:0000256" key="5">
    <source>
        <dbReference type="ARBA" id="ARBA00022989"/>
    </source>
</evidence>
<dbReference type="PANTHER" id="PTHR23513">
    <property type="entry name" value="INTEGRAL MEMBRANE EFFLUX PROTEIN-RELATED"/>
    <property type="match status" value="1"/>
</dbReference>
<name>A0A6M5UI58_9MICO</name>
<dbReference type="InterPro" id="IPR036259">
    <property type="entry name" value="MFS_trans_sf"/>
</dbReference>
<feature type="transmembrane region" description="Helical" evidence="8">
    <location>
        <begin position="444"/>
        <end position="464"/>
    </location>
</feature>
<organism evidence="9 10">
    <name type="scientific">Cellulosimicrobium protaetiae</name>
    <dbReference type="NCBI Taxonomy" id="2587808"/>
    <lineage>
        <taxon>Bacteria</taxon>
        <taxon>Bacillati</taxon>
        <taxon>Actinomycetota</taxon>
        <taxon>Actinomycetes</taxon>
        <taxon>Micrococcales</taxon>
        <taxon>Promicromonosporaceae</taxon>
        <taxon>Cellulosimicrobium</taxon>
    </lineage>
</organism>
<dbReference type="Pfam" id="PF07690">
    <property type="entry name" value="MFS_1"/>
    <property type="match status" value="1"/>
</dbReference>
<dbReference type="AlphaFoldDB" id="A0A6M5UI58"/>
<feature type="transmembrane region" description="Helical" evidence="8">
    <location>
        <begin position="297"/>
        <end position="316"/>
    </location>
</feature>
<feature type="transmembrane region" description="Helical" evidence="8">
    <location>
        <begin position="328"/>
        <end position="349"/>
    </location>
</feature>
<feature type="region of interest" description="Disordered" evidence="7">
    <location>
        <begin position="253"/>
        <end position="276"/>
    </location>
</feature>
<keyword evidence="6 8" id="KW-0472">Membrane</keyword>
<dbReference type="CDD" id="cd06173">
    <property type="entry name" value="MFS_MefA_like"/>
    <property type="match status" value="1"/>
</dbReference>
<comment type="subcellular location">
    <subcellularLocation>
        <location evidence="1">Cell inner membrane</location>
        <topology evidence="1">Multi-pass membrane protein</topology>
    </subcellularLocation>
</comment>
<feature type="compositionally biased region" description="Acidic residues" evidence="7">
    <location>
        <begin position="211"/>
        <end position="231"/>
    </location>
</feature>
<evidence type="ECO:0000256" key="2">
    <source>
        <dbReference type="ARBA" id="ARBA00022448"/>
    </source>
</evidence>
<evidence type="ECO:0000256" key="6">
    <source>
        <dbReference type="ARBA" id="ARBA00023136"/>
    </source>
</evidence>
<feature type="region of interest" description="Disordered" evidence="7">
    <location>
        <begin position="201"/>
        <end position="231"/>
    </location>
</feature>
<proteinExistence type="predicted"/>
<gene>
    <name evidence="9" type="ORF">FIC82_018110</name>
</gene>
<dbReference type="KEGG" id="cprt:FIC82_018110"/>
<dbReference type="PANTHER" id="PTHR23513:SF9">
    <property type="entry name" value="ENTEROBACTIN EXPORTER ENTS"/>
    <property type="match status" value="1"/>
</dbReference>
<evidence type="ECO:0000256" key="1">
    <source>
        <dbReference type="ARBA" id="ARBA00004429"/>
    </source>
</evidence>
<dbReference type="GO" id="GO:0005886">
    <property type="term" value="C:plasma membrane"/>
    <property type="evidence" value="ECO:0007669"/>
    <property type="project" value="UniProtKB-SubCell"/>
</dbReference>
<keyword evidence="2" id="KW-0813">Transport</keyword>
<evidence type="ECO:0000313" key="10">
    <source>
        <dbReference type="Proteomes" id="UP000451354"/>
    </source>
</evidence>
<feature type="transmembrane region" description="Helical" evidence="8">
    <location>
        <begin position="82"/>
        <end position="102"/>
    </location>
</feature>
<keyword evidence="10" id="KW-1185">Reference proteome</keyword>
<dbReference type="GO" id="GO:0022857">
    <property type="term" value="F:transmembrane transporter activity"/>
    <property type="evidence" value="ECO:0007669"/>
    <property type="project" value="InterPro"/>
</dbReference>
<evidence type="ECO:0000256" key="8">
    <source>
        <dbReference type="SAM" id="Phobius"/>
    </source>
</evidence>
<evidence type="ECO:0000256" key="3">
    <source>
        <dbReference type="ARBA" id="ARBA00022475"/>
    </source>
</evidence>
<evidence type="ECO:0000256" key="7">
    <source>
        <dbReference type="SAM" id="MobiDB-lite"/>
    </source>
</evidence>
<protein>
    <submittedName>
        <fullName evidence="9">MFS transporter</fullName>
    </submittedName>
</protein>
<dbReference type="InterPro" id="IPR011701">
    <property type="entry name" value="MFS"/>
</dbReference>
<dbReference type="Gene3D" id="1.20.1250.20">
    <property type="entry name" value="MFS general substrate transporter like domains"/>
    <property type="match status" value="1"/>
</dbReference>
<feature type="transmembrane region" description="Helical" evidence="8">
    <location>
        <begin position="20"/>
        <end position="43"/>
    </location>
</feature>
<feature type="transmembrane region" description="Helical" evidence="8">
    <location>
        <begin position="361"/>
        <end position="389"/>
    </location>
</feature>
<keyword evidence="5 8" id="KW-1133">Transmembrane helix</keyword>
<dbReference type="RefSeq" id="WP_168732077.1">
    <property type="nucleotide sequence ID" value="NZ_CP052757.1"/>
</dbReference>
<evidence type="ECO:0000256" key="4">
    <source>
        <dbReference type="ARBA" id="ARBA00022692"/>
    </source>
</evidence>
<feature type="transmembrane region" description="Helical" evidence="8">
    <location>
        <begin position="108"/>
        <end position="125"/>
    </location>
</feature>
<feature type="transmembrane region" description="Helical" evidence="8">
    <location>
        <begin position="49"/>
        <end position="70"/>
    </location>
</feature>
<sequence>MRDHVLDVRPLRSSRAYRDLWAGSAVGGLGFQVASVAVLLQVWELTRSPLWTGTIGLATAVPLLTLGLVGGHLADVHDRRTIMRLAATGQALAAVGLVGQAVAGNRSVWLLLALVSLGAACNALGSPARRTVPPRLLPPDQVAAGLALQNLAFQVSMLVGPALAGLVVARWDLPAAYGLQAAAAVVALLGLVRLPPLPPGVPSRTPLPSDADAEAEADADADPDPDPDADAQADVVSGVVRVVVPVGAPAEVGAAGSDAPSEAPATGAPTAAPAPRRRAAAGGWAVVWRKPTLRGSFATDVAATLLAMPVSLFPLVNEIRFDGDPRTLGLFLSAIAVGGIGAGLFSGAVTRASRSGALQLAAAATWGVALAGFGLAGPLWLALACLAVAGAADTVSVVTRGALVQLETPDEFRGRVSAVEHVVGVAGPEVGNFRGGVLASLTSAPVALVVGGLAASAVVGLVAWRNTPLRRYRTPVPSPVP</sequence>
<dbReference type="SUPFAM" id="SSF103473">
    <property type="entry name" value="MFS general substrate transporter"/>
    <property type="match status" value="1"/>
</dbReference>
<reference evidence="10" key="1">
    <citation type="journal article" date="2022" name="Int. J. Syst. Evol. Microbiol.">
        <title>Cellulosimicrobium protaetiae sp. nov., isolated from the gut of the larva of Protaetia brevitarsis seulensis.</title>
        <authorList>
            <person name="Le Han H."/>
            <person name="Nguyen T.T.H."/>
            <person name="Li Z."/>
            <person name="Shin N.R."/>
            <person name="Kim S.G."/>
        </authorList>
    </citation>
    <scope>NUCLEOTIDE SEQUENCE [LARGE SCALE GENOMIC DNA]</scope>
    <source>
        <strain evidence="10">BI34</strain>
    </source>
</reference>
<evidence type="ECO:0000313" key="9">
    <source>
        <dbReference type="EMBL" id="QJW37800.1"/>
    </source>
</evidence>
<keyword evidence="3" id="KW-1003">Cell membrane</keyword>
<dbReference type="Proteomes" id="UP000451354">
    <property type="component" value="Chromosome"/>
</dbReference>
<keyword evidence="4 8" id="KW-0812">Transmembrane</keyword>
<accession>A0A6M5UI58</accession>
<dbReference type="EMBL" id="CP052757">
    <property type="protein sequence ID" value="QJW37800.1"/>
    <property type="molecule type" value="Genomic_DNA"/>
</dbReference>